<dbReference type="OrthoDB" id="5722111at2"/>
<feature type="region of interest" description="Disordered" evidence="1">
    <location>
        <begin position="77"/>
        <end position="114"/>
    </location>
</feature>
<keyword evidence="5" id="KW-1185">Reference proteome</keyword>
<organism evidence="3 5">
    <name type="scientific">Succinivibrio dextrinosolvens</name>
    <dbReference type="NCBI Taxonomy" id="83771"/>
    <lineage>
        <taxon>Bacteria</taxon>
        <taxon>Pseudomonadati</taxon>
        <taxon>Pseudomonadota</taxon>
        <taxon>Gammaproteobacteria</taxon>
        <taxon>Aeromonadales</taxon>
        <taxon>Succinivibrionaceae</taxon>
        <taxon>Succinivibrio</taxon>
    </lineage>
</organism>
<reference evidence="3 5" key="1">
    <citation type="submission" date="2016-10" db="EMBL/GenBank/DDBJ databases">
        <authorList>
            <person name="Varghese N."/>
            <person name="Submissions S."/>
        </authorList>
    </citation>
    <scope>NUCLEOTIDE SEQUENCE [LARGE SCALE GENOMIC DNA]</scope>
    <source>
        <strain evidence="3 5">22B</strain>
    </source>
</reference>
<feature type="non-terminal residue" evidence="3">
    <location>
        <position position="406"/>
    </location>
</feature>
<evidence type="ECO:0000259" key="2">
    <source>
        <dbReference type="Pfam" id="PF03050"/>
    </source>
</evidence>
<dbReference type="RefSeq" id="WP_143075424.1">
    <property type="nucleotide sequence ID" value="NZ_FOSF01000047.1"/>
</dbReference>
<feature type="region of interest" description="Disordered" evidence="1">
    <location>
        <begin position="288"/>
        <end position="311"/>
    </location>
</feature>
<evidence type="ECO:0000313" key="4">
    <source>
        <dbReference type="EMBL" id="SFK34376.1"/>
    </source>
</evidence>
<dbReference type="Pfam" id="PF03050">
    <property type="entry name" value="DDE_Tnp_IS66"/>
    <property type="match status" value="1"/>
</dbReference>
<dbReference type="InterPro" id="IPR004291">
    <property type="entry name" value="Transposase_IS66_central"/>
</dbReference>
<feature type="compositionally biased region" description="Basic and acidic residues" evidence="1">
    <location>
        <begin position="85"/>
        <end position="110"/>
    </location>
</feature>
<dbReference type="EMBL" id="FOSF01000047">
    <property type="protein sequence ID" value="SFK27124.1"/>
    <property type="molecule type" value="Genomic_DNA"/>
</dbReference>
<feature type="domain" description="Transposase IS66 central" evidence="2">
    <location>
        <begin position="208"/>
        <end position="284"/>
    </location>
</feature>
<dbReference type="Proteomes" id="UP000243374">
    <property type="component" value="Unassembled WGS sequence"/>
</dbReference>
<feature type="compositionally biased region" description="Basic and acidic residues" evidence="1">
    <location>
        <begin position="288"/>
        <end position="301"/>
    </location>
</feature>
<accession>A0A662ZCW0</accession>
<protein>
    <submittedName>
        <fullName evidence="3">Transposase IS66 family protein</fullName>
    </submittedName>
</protein>
<dbReference type="EMBL" id="FOSF01000058">
    <property type="protein sequence ID" value="SFK34376.1"/>
    <property type="molecule type" value="Genomic_DNA"/>
</dbReference>
<name>A0A662ZCW0_9GAMM</name>
<evidence type="ECO:0000256" key="1">
    <source>
        <dbReference type="SAM" id="MobiDB-lite"/>
    </source>
</evidence>
<evidence type="ECO:0000313" key="5">
    <source>
        <dbReference type="Proteomes" id="UP000243374"/>
    </source>
</evidence>
<sequence>MDIKELKSSFDEISKQVKKETKGQPVLATLFNTLLSLFKILFELFAEQSKKFEEQNRLIEKLTGQYANKAFDSRKANDENINGCRSEKKKGVNSADKNHDKDIPKEEKAKPQKAFKTEQQVKVIGYNGEELTKEEAEQKIGTVFEGIDGKRYRYTRALASSVKTEIDITLLEIQYYKLEYEPVDEQGNAVAVSQRQTAVCAKTDYLKKTQVSVSLMSFVLYLWIGLKDPVYRIANALYEYGVNLSKQQIYKDINITACLLMPIFKHMESYIRLEKQIGIDETYHSTRERRLLTKSPPDDRTKSKKHKSQKSKAKTLRTYFYAVIGGKYVCLYYHDPYRDSDIPKEILKKNGLAEDAFVTSDGFYKVLFNLENAEGDEAKELFQHGICWIHYPNVFIILKEFCNWLK</sequence>
<feature type="compositionally biased region" description="Basic residues" evidence="1">
    <location>
        <begin position="302"/>
        <end position="311"/>
    </location>
</feature>
<gene>
    <name evidence="3" type="ORF">SAMN04487865_10471</name>
    <name evidence="4" type="ORF">SAMN04487865_10581</name>
</gene>
<dbReference type="AlphaFoldDB" id="A0A662ZCW0"/>
<evidence type="ECO:0000313" key="3">
    <source>
        <dbReference type="EMBL" id="SFK27124.1"/>
    </source>
</evidence>
<proteinExistence type="predicted"/>